<organism evidence="3 4">
    <name type="scientific">Fusarium kuroshium</name>
    <dbReference type="NCBI Taxonomy" id="2010991"/>
    <lineage>
        <taxon>Eukaryota</taxon>
        <taxon>Fungi</taxon>
        <taxon>Dikarya</taxon>
        <taxon>Ascomycota</taxon>
        <taxon>Pezizomycotina</taxon>
        <taxon>Sordariomycetes</taxon>
        <taxon>Hypocreomycetidae</taxon>
        <taxon>Hypocreales</taxon>
        <taxon>Nectriaceae</taxon>
        <taxon>Fusarium</taxon>
        <taxon>Fusarium solani species complex</taxon>
    </lineage>
</organism>
<dbReference type="EMBL" id="NKUJ01000017">
    <property type="protein sequence ID" value="RMJ18621.1"/>
    <property type="molecule type" value="Genomic_DNA"/>
</dbReference>
<accession>A0A3M2SM20</accession>
<dbReference type="OrthoDB" id="2975793at2759"/>
<evidence type="ECO:0000259" key="2">
    <source>
        <dbReference type="Pfam" id="PF06985"/>
    </source>
</evidence>
<comment type="caution">
    <text evidence="3">The sequence shown here is derived from an EMBL/GenBank/DDBJ whole genome shotgun (WGS) entry which is preliminary data.</text>
</comment>
<evidence type="ECO:0000256" key="1">
    <source>
        <dbReference type="SAM" id="MobiDB-lite"/>
    </source>
</evidence>
<gene>
    <name evidence="3" type="ORF">CDV36_001732</name>
</gene>
<evidence type="ECO:0000313" key="4">
    <source>
        <dbReference type="Proteomes" id="UP000277212"/>
    </source>
</evidence>
<dbReference type="Proteomes" id="UP000277212">
    <property type="component" value="Unassembled WGS sequence"/>
</dbReference>
<feature type="region of interest" description="Disordered" evidence="1">
    <location>
        <begin position="36"/>
        <end position="57"/>
    </location>
</feature>
<dbReference type="InterPro" id="IPR010730">
    <property type="entry name" value="HET"/>
</dbReference>
<sequence>MKWLTSSKAKRLKTTLEMPEFCSFCARAGIHEIGYVESSPGSTQPDHEGSDDGPAVDSYIDVDMEDGNEDDITDMDPEEIIEEEESEQGGERHISAKKQPQTLCDTRGSKNSCLLCQKIWSAFQKWATEKYGSLDRIDLSTSRVTIWPTELSEKWRLYEEDASYGRYTGGTLSILRVRVRVQDPDDPEVWLEPEVKFQKCDEQISSVADIFGTTDSHVDGDDSLPWPATEPYIGRRRPLVVDLRLFRKWKSFCDATHDGNCQPGRIPLGSRSLRFIRLINVETYSIVEVEEIEKVSWVAISYVWGKKRFRTLTEATLEELKEEGALKASWIPDTIADAIQVTRGIGEKYLWTDSLCIIQDSDADKMHFVPRMDIIYGRASLTIVNAAGDNAFSGLPGVRPGTRFQQEEPFPIGGDGDSEEERTWLVQTNEPIRTSRELVGDSCWYTRGWTYQEAILSQRWLIFTPEQVYWECRQATWREDACWELPKWREKKQTVIYDPAFDSHLLQDLWNPSLAKRFDMTYQTLVGNYMERDLTNESDGLDAIGGVLRAVTEVTGYEFLWGLPKEFFAVTIAWPCCLQRPRRRTGRCRIEIGGGDESEGVTRTVQACFPSWSWVGWVGEIWAEPSDFVGPTAGLEFYHIVSSGTGEDNLVLKRIPHKEKPPQAAYEPSRWKNPAWKGDTGAEVSLKDIPPALLVPETQFSLLVLWTSIAELSFEKDTNLSEDSDWEDIYGLWVGEDTKMDVIWDQYPEYIQEWKGKKAENRLRRWVECIVIGRDSLDRGREQGRLSVLLVERHSHGGVSRIGHVLFWEHEWDQLTNRRWEMVRLV</sequence>
<dbReference type="Pfam" id="PF06985">
    <property type="entry name" value="HET"/>
    <property type="match status" value="1"/>
</dbReference>
<dbReference type="PANTHER" id="PTHR33112:SF12">
    <property type="entry name" value="HETEROKARYON INCOMPATIBILITY DOMAIN-CONTAINING PROTEIN"/>
    <property type="match status" value="1"/>
</dbReference>
<dbReference type="PANTHER" id="PTHR33112">
    <property type="entry name" value="DOMAIN PROTEIN, PUTATIVE-RELATED"/>
    <property type="match status" value="1"/>
</dbReference>
<protein>
    <recommendedName>
        <fullName evidence="2">Heterokaryon incompatibility domain-containing protein</fullName>
    </recommendedName>
</protein>
<name>A0A3M2SM20_9HYPO</name>
<proteinExistence type="predicted"/>
<dbReference type="STRING" id="2010991.A0A3M2SM20"/>
<feature type="domain" description="Heterokaryon incompatibility" evidence="2">
    <location>
        <begin position="297"/>
        <end position="453"/>
    </location>
</feature>
<dbReference type="AlphaFoldDB" id="A0A3M2SM20"/>
<reference evidence="3 4" key="1">
    <citation type="submission" date="2017-06" db="EMBL/GenBank/DDBJ databases">
        <title>Comparative genomic analysis of Ambrosia Fusariam Clade fungi.</title>
        <authorList>
            <person name="Stajich J.E."/>
            <person name="Carrillo J."/>
            <person name="Kijimoto T."/>
            <person name="Eskalen A."/>
            <person name="O'Donnell K."/>
            <person name="Kasson M."/>
        </authorList>
    </citation>
    <scope>NUCLEOTIDE SEQUENCE [LARGE SCALE GENOMIC DNA]</scope>
    <source>
        <strain evidence="3">UCR3666</strain>
    </source>
</reference>
<evidence type="ECO:0000313" key="3">
    <source>
        <dbReference type="EMBL" id="RMJ18621.1"/>
    </source>
</evidence>
<keyword evidence="4" id="KW-1185">Reference proteome</keyword>